<feature type="compositionally biased region" description="Low complexity" evidence="2">
    <location>
        <begin position="248"/>
        <end position="259"/>
    </location>
</feature>
<evidence type="ECO:0000313" key="5">
    <source>
        <dbReference type="Proteomes" id="UP000226431"/>
    </source>
</evidence>
<feature type="compositionally biased region" description="Low complexity" evidence="2">
    <location>
        <begin position="728"/>
        <end position="737"/>
    </location>
</feature>
<gene>
    <name evidence="4" type="ORF">CDD80_3065</name>
</gene>
<feature type="compositionally biased region" description="Basic and acidic residues" evidence="2">
    <location>
        <begin position="756"/>
        <end position="774"/>
    </location>
</feature>
<feature type="region of interest" description="Disordered" evidence="2">
    <location>
        <begin position="1"/>
        <end position="48"/>
    </location>
</feature>
<dbReference type="STRING" id="2004952.A0A2C5YY35"/>
<dbReference type="InterPro" id="IPR014752">
    <property type="entry name" value="Arrestin-like_C"/>
</dbReference>
<dbReference type="GO" id="GO:0005829">
    <property type="term" value="C:cytosol"/>
    <property type="evidence" value="ECO:0007669"/>
    <property type="project" value="TreeGrafter"/>
</dbReference>
<dbReference type="Pfam" id="PF00339">
    <property type="entry name" value="Arrestin_N"/>
    <property type="match status" value="1"/>
</dbReference>
<dbReference type="GO" id="GO:0005886">
    <property type="term" value="C:plasma membrane"/>
    <property type="evidence" value="ECO:0007669"/>
    <property type="project" value="TreeGrafter"/>
</dbReference>
<evidence type="ECO:0000256" key="2">
    <source>
        <dbReference type="SAM" id="MobiDB-lite"/>
    </source>
</evidence>
<feature type="compositionally biased region" description="Basic and acidic residues" evidence="2">
    <location>
        <begin position="738"/>
        <end position="747"/>
    </location>
</feature>
<protein>
    <recommendedName>
        <fullName evidence="3">Arrestin C-terminal-like domain-containing protein</fullName>
    </recommendedName>
</protein>
<organism evidence="4 5">
    <name type="scientific">Ophiocordyceps camponoti-rufipedis</name>
    <dbReference type="NCBI Taxonomy" id="2004952"/>
    <lineage>
        <taxon>Eukaryota</taxon>
        <taxon>Fungi</taxon>
        <taxon>Dikarya</taxon>
        <taxon>Ascomycota</taxon>
        <taxon>Pezizomycotina</taxon>
        <taxon>Sordariomycetes</taxon>
        <taxon>Hypocreomycetidae</taxon>
        <taxon>Hypocreales</taxon>
        <taxon>Ophiocordycipitaceae</taxon>
        <taxon>Ophiocordyceps</taxon>
    </lineage>
</organism>
<feature type="compositionally biased region" description="Low complexity" evidence="2">
    <location>
        <begin position="504"/>
        <end position="516"/>
    </location>
</feature>
<comment type="caution">
    <text evidence="4">The sequence shown here is derived from an EMBL/GenBank/DDBJ whole genome shotgun (WGS) entry which is preliminary data.</text>
</comment>
<name>A0A2C5YY35_9HYPO</name>
<feature type="region of interest" description="Disordered" evidence="2">
    <location>
        <begin position="241"/>
        <end position="317"/>
    </location>
</feature>
<feature type="compositionally biased region" description="Acidic residues" evidence="2">
    <location>
        <begin position="587"/>
        <end position="601"/>
    </location>
</feature>
<proteinExistence type="inferred from homology"/>
<feature type="compositionally biased region" description="Basic and acidic residues" evidence="2">
    <location>
        <begin position="676"/>
        <end position="686"/>
    </location>
</feature>
<evidence type="ECO:0000256" key="1">
    <source>
        <dbReference type="ARBA" id="ARBA00037950"/>
    </source>
</evidence>
<dbReference type="GO" id="GO:0070086">
    <property type="term" value="P:ubiquitin-dependent endocytosis"/>
    <property type="evidence" value="ECO:0007669"/>
    <property type="project" value="TreeGrafter"/>
</dbReference>
<dbReference type="PANTHER" id="PTHR11188:SF161">
    <property type="entry name" value="PH-RESPONSE REGULATOR PROTEIN PALF_RIM8"/>
    <property type="match status" value="1"/>
</dbReference>
<dbReference type="GO" id="GO:0031625">
    <property type="term" value="F:ubiquitin protein ligase binding"/>
    <property type="evidence" value="ECO:0007669"/>
    <property type="project" value="TreeGrafter"/>
</dbReference>
<accession>A0A2C5YY35</accession>
<dbReference type="Gene3D" id="2.60.40.640">
    <property type="match status" value="1"/>
</dbReference>
<feature type="compositionally biased region" description="Low complexity" evidence="2">
    <location>
        <begin position="696"/>
        <end position="709"/>
    </location>
</feature>
<feature type="region of interest" description="Disordered" evidence="2">
    <location>
        <begin position="560"/>
        <end position="850"/>
    </location>
</feature>
<dbReference type="Proteomes" id="UP000226431">
    <property type="component" value="Unassembled WGS sequence"/>
</dbReference>
<dbReference type="InterPro" id="IPR011021">
    <property type="entry name" value="Arrestin-like_N"/>
</dbReference>
<feature type="compositionally biased region" description="Basic and acidic residues" evidence="2">
    <location>
        <begin position="295"/>
        <end position="307"/>
    </location>
</feature>
<feature type="compositionally biased region" description="Basic and acidic residues" evidence="2">
    <location>
        <begin position="573"/>
        <end position="586"/>
    </location>
</feature>
<dbReference type="InterPro" id="IPR014756">
    <property type="entry name" value="Ig_E-set"/>
</dbReference>
<evidence type="ECO:0000259" key="3">
    <source>
        <dbReference type="SMART" id="SM01017"/>
    </source>
</evidence>
<evidence type="ECO:0000313" key="4">
    <source>
        <dbReference type="EMBL" id="PHH74485.1"/>
    </source>
</evidence>
<feature type="compositionally biased region" description="Pro residues" evidence="2">
    <location>
        <begin position="628"/>
        <end position="637"/>
    </location>
</feature>
<dbReference type="GO" id="GO:0030674">
    <property type="term" value="F:protein-macromolecule adaptor activity"/>
    <property type="evidence" value="ECO:0007669"/>
    <property type="project" value="TreeGrafter"/>
</dbReference>
<dbReference type="EMBL" id="NJES01000271">
    <property type="protein sequence ID" value="PHH74485.1"/>
    <property type="molecule type" value="Genomic_DNA"/>
</dbReference>
<feature type="domain" description="Arrestin C-terminal-like" evidence="3">
    <location>
        <begin position="345"/>
        <end position="507"/>
    </location>
</feature>
<dbReference type="PANTHER" id="PTHR11188">
    <property type="entry name" value="ARRESTIN DOMAIN CONTAINING PROTEIN"/>
    <property type="match status" value="1"/>
</dbReference>
<dbReference type="InterPro" id="IPR011022">
    <property type="entry name" value="Arrestin_C-like"/>
</dbReference>
<dbReference type="AlphaFoldDB" id="A0A2C5YY35"/>
<reference evidence="4 5" key="1">
    <citation type="submission" date="2017-06" db="EMBL/GenBank/DDBJ databases">
        <title>Ant-infecting Ophiocordyceps genomes reveal a high diversity of potential behavioral manipulation genes and a possible major role for enterotoxins.</title>
        <authorList>
            <person name="De Bekker C."/>
            <person name="Evans H.C."/>
            <person name="Brachmann A."/>
            <person name="Hughes D.P."/>
        </authorList>
    </citation>
    <scope>NUCLEOTIDE SEQUENCE [LARGE SCALE GENOMIC DNA]</scope>
    <source>
        <strain evidence="4 5">Map16</strain>
    </source>
</reference>
<feature type="region of interest" description="Disordered" evidence="2">
    <location>
        <begin position="504"/>
        <end position="531"/>
    </location>
</feature>
<feature type="compositionally biased region" description="Acidic residues" evidence="2">
    <location>
        <begin position="712"/>
        <end position="723"/>
    </location>
</feature>
<dbReference type="SUPFAM" id="SSF81296">
    <property type="entry name" value="E set domains"/>
    <property type="match status" value="1"/>
</dbReference>
<feature type="compositionally biased region" description="Low complexity" evidence="2">
    <location>
        <begin position="8"/>
        <end position="21"/>
    </location>
</feature>
<keyword evidence="5" id="KW-1185">Reference proteome</keyword>
<comment type="similarity">
    <text evidence="1">Belongs to the arrestin family. PalF/RIM8 subfamily.</text>
</comment>
<dbReference type="SMART" id="SM01017">
    <property type="entry name" value="Arrestin_C"/>
    <property type="match status" value="1"/>
</dbReference>
<dbReference type="InterPro" id="IPR050357">
    <property type="entry name" value="Arrestin_domain-protein"/>
</dbReference>
<feature type="compositionally biased region" description="Low complexity" evidence="2">
    <location>
        <begin position="29"/>
        <end position="48"/>
    </location>
</feature>
<sequence length="850" mass="89729">MPLPPLSGAPASAPASHAEAAGPPPPSPALSSSSRPASSSSSSARSGLLSRLSRPLTLPLRSRNRNIVDFHVRCDEPYRQYASGDPVRGSVVVVVVRPLRITHLVASLHGHVRVLKDPTSAAKAQHAALSSTGSSVCPRYHGNGIASLFQDEQVLSGEGRLEPGKYEFGFDLVFPDAELPSSIDFERGTISYMITATLTRPTTIAPTSSCDRKVTLIQKIDIGMLSPPRPRTIFLEPISKRARRKKPTTMNTTATTTTTLERIPTASIAEANDAASEPDLAERYTIAEDSGPSDLRSHIPSDLRSEVSGESGRTASTAISRAEAAHLSQLGAASMTTAAKQQVVDDKTITATIELLRGGCLPGDTVSARITIQHIKRVKSMTGVIVTLFRQGKIDTSPPLSRFAACSRDEAGKSDKEEMFPRSRTSLGGLSLSSTSSTSIFRKDLDQNAAPLIIDPATLQASVTISVKVPDDAFPTIKGVPGDMISFKYQVEVVVDLGGRLASQLQGGQSSSSRIGPYGNGGSEQSAGSYAPWRSTNIADTAQLRREKGVISVSMEMVVGTTDSSRSRKAAKKSPESRTVRVHDSDVAADSEDDEDDDEDEIAIRPGSANRANGQPPSQHGPDGYQFTPPPGGPPPGSSHADRDAPIGHEPLANGFPPDAAPSYIAPPQVLDESNMTEKERIRQAETRLLPSRPPAVGSSASAAVAVADGDGHDDDDDIYDAEDAPRRSQPAPSAPRGDVDGGEDHAGPSAPLEELLGREHPADDKLERERTRLMGEASAPPEFPDDMDGGGSAPGAVAGEPEPDAEPSAPLLERDDEDDYRGYGAAVAGPSGAGSSGRYHPEQLPAYER</sequence>
<dbReference type="OrthoDB" id="7785529at2759"/>